<sequence length="390" mass="43059">MARATRSRHQPSQSQPSARSSQLQRARRGRVEEEEDEEENDRQYNQDGDDDILNGGNGQNELERKANDLVRLALFTEHKRIPLRRDEISKKVLGSSSRSFNVVFAHAQETLRKTFGMELVELQTRNADKDINEKDAEMLKNTGLKKKATPSGTKTYILRSVLDPIIIERACAPNAEILAAEQADRIGDDDYADDDDSGVGTHSTGSIFAWHRSDQLASVGVLYVILALILVDGRVVSDNDLRTILKRLHLPSTANVPLSSQSTHQSLNIDAYLAQLVRQGYLDRQRVGNQKKGAAKRGRAPAASQAPTGEDGANVWEWRWGPCAMSEVGEKAIAQFVTEFMIERPSAEDEEDNEEGAAVGEPDAAKKKQLQVILKGIERAAGGAPLADIR</sequence>
<dbReference type="InterPro" id="IPR041899">
    <property type="entry name" value="MAGE_WH2"/>
</dbReference>
<evidence type="ECO:0000259" key="2">
    <source>
        <dbReference type="PROSITE" id="PS50838"/>
    </source>
</evidence>
<feature type="region of interest" description="Disordered" evidence="1">
    <location>
        <begin position="345"/>
        <end position="364"/>
    </location>
</feature>
<feature type="region of interest" description="Disordered" evidence="1">
    <location>
        <begin position="1"/>
        <end position="60"/>
    </location>
</feature>
<feature type="compositionally biased region" description="Low complexity" evidence="1">
    <location>
        <begin position="10"/>
        <end position="24"/>
    </location>
</feature>
<reference evidence="3 4" key="1">
    <citation type="submission" date="2016-03" db="EMBL/GenBank/DDBJ databases">
        <title>Whole genome sequencing of Grifola frondosa 9006-11.</title>
        <authorList>
            <person name="Min B."/>
            <person name="Park H."/>
            <person name="Kim J.-G."/>
            <person name="Cho H."/>
            <person name="Oh Y.-L."/>
            <person name="Kong W.-S."/>
            <person name="Choi I.-G."/>
        </authorList>
    </citation>
    <scope>NUCLEOTIDE SEQUENCE [LARGE SCALE GENOMIC DNA]</scope>
    <source>
        <strain evidence="3 4">9006-11</strain>
    </source>
</reference>
<protein>
    <submittedName>
        <fullName evidence="3">Melanoma-associated antigen G1</fullName>
    </submittedName>
</protein>
<dbReference type="PROSITE" id="PS50838">
    <property type="entry name" value="MAGE"/>
    <property type="match status" value="1"/>
</dbReference>
<keyword evidence="4" id="KW-1185">Reference proteome</keyword>
<accession>A0A1C7M8X3</accession>
<dbReference type="PANTHER" id="PTHR11736:SF14">
    <property type="entry name" value="NSE3 HOMOLOG, SMC5-SMC6 COMPLEX COMPONENT"/>
    <property type="match status" value="1"/>
</dbReference>
<dbReference type="GO" id="GO:0006281">
    <property type="term" value="P:DNA repair"/>
    <property type="evidence" value="ECO:0007669"/>
    <property type="project" value="TreeGrafter"/>
</dbReference>
<feature type="region of interest" description="Disordered" evidence="1">
    <location>
        <begin position="287"/>
        <end position="314"/>
    </location>
</feature>
<feature type="domain" description="MAGE" evidence="2">
    <location>
        <begin position="62"/>
        <end position="126"/>
    </location>
</feature>
<proteinExistence type="predicted"/>
<dbReference type="Pfam" id="PF01454">
    <property type="entry name" value="MAGE"/>
    <property type="match status" value="1"/>
</dbReference>
<dbReference type="InterPro" id="IPR041898">
    <property type="entry name" value="MAGE_WH1"/>
</dbReference>
<evidence type="ECO:0000313" key="4">
    <source>
        <dbReference type="Proteomes" id="UP000092993"/>
    </source>
</evidence>
<dbReference type="STRING" id="5627.A0A1C7M8X3"/>
<dbReference type="EMBL" id="LUGG01000007">
    <property type="protein sequence ID" value="OBZ73370.1"/>
    <property type="molecule type" value="Genomic_DNA"/>
</dbReference>
<dbReference type="Gene3D" id="1.10.10.1210">
    <property type="entry name" value="MAGE homology domain, winged helix WH2 motif"/>
    <property type="match status" value="1"/>
</dbReference>
<dbReference type="GO" id="GO:0005634">
    <property type="term" value="C:nucleus"/>
    <property type="evidence" value="ECO:0007669"/>
    <property type="project" value="TreeGrafter"/>
</dbReference>
<dbReference type="InterPro" id="IPR002190">
    <property type="entry name" value="MHD_dom"/>
</dbReference>
<evidence type="ECO:0000313" key="3">
    <source>
        <dbReference type="EMBL" id="OBZ73370.1"/>
    </source>
</evidence>
<dbReference type="Gene3D" id="1.10.10.1200">
    <property type="entry name" value="MAGE homology domain, winged helix WH1 motif"/>
    <property type="match status" value="1"/>
</dbReference>
<dbReference type="Proteomes" id="UP000092993">
    <property type="component" value="Unassembled WGS sequence"/>
</dbReference>
<name>A0A1C7M8X3_GRIFR</name>
<dbReference type="PANTHER" id="PTHR11736">
    <property type="entry name" value="MELANOMA-ASSOCIATED ANTIGEN MAGE ANTIGEN"/>
    <property type="match status" value="1"/>
</dbReference>
<organism evidence="3 4">
    <name type="scientific">Grifola frondosa</name>
    <name type="common">Maitake</name>
    <name type="synonym">Polyporus frondosus</name>
    <dbReference type="NCBI Taxonomy" id="5627"/>
    <lineage>
        <taxon>Eukaryota</taxon>
        <taxon>Fungi</taxon>
        <taxon>Dikarya</taxon>
        <taxon>Basidiomycota</taxon>
        <taxon>Agaricomycotina</taxon>
        <taxon>Agaricomycetes</taxon>
        <taxon>Polyporales</taxon>
        <taxon>Grifolaceae</taxon>
        <taxon>Grifola</taxon>
    </lineage>
</organism>
<dbReference type="AlphaFoldDB" id="A0A1C7M8X3"/>
<gene>
    <name evidence="3" type="primary">NDNL2</name>
    <name evidence="3" type="ORF">A0H81_07213</name>
</gene>
<comment type="caution">
    <text evidence="3">The sequence shown here is derived from an EMBL/GenBank/DDBJ whole genome shotgun (WGS) entry which is preliminary data.</text>
</comment>
<dbReference type="OMA" id="VWEWRWG"/>
<dbReference type="SMART" id="SM01373">
    <property type="entry name" value="MAGE"/>
    <property type="match status" value="1"/>
</dbReference>
<evidence type="ECO:0000256" key="1">
    <source>
        <dbReference type="SAM" id="MobiDB-lite"/>
    </source>
</evidence>
<dbReference type="InterPro" id="IPR037445">
    <property type="entry name" value="MAGE"/>
</dbReference>